<gene>
    <name evidence="1" type="ORF">R3P38DRAFT_3434336</name>
</gene>
<dbReference type="Proteomes" id="UP001362999">
    <property type="component" value="Unassembled WGS sequence"/>
</dbReference>
<dbReference type="AlphaFoldDB" id="A0AAW0CZX3"/>
<sequence>MPPFRLYQGMDDKRYGHILSTHAMELEFDTFFFYEDPYLIVLLLGVNQKLVPMTNSRLNRWLNVLAGDYGPQQVFICPVEVKDAGPFEYAIKHLGAVIEPDSTDPLSVGNYGIFLDRACQLSSLPALRFTRRPRTSYWELFQHYGPHRTLETIQSSIPVDIQGVIAMRDEARCVFTGGQTDITTVWIVPPIFGLLTCPDSDGDWDPTTFECPANVFTMRGDLAQSFYLNRFGVDVDDQYRIVVFTPEGGLLDLLPSHFTPPSQSPNEQSIDYFLRKHFRFCLNVQLCRGDITEDFPQTQIYQTSIELGIDDLAPPKDPRWKTEIGKEIRRDLYARQIPESYNVEADYISGDLSVVFEFNLFVTISFCQRRLCDSRRGTERTKITVNVGDERPYTVNRDRFRTESGEGKSGRVTIENKRRDVNPNGDDVRKRVYMDTATRGPSGFISCAAELRNRENVEPDGGGN</sequence>
<protein>
    <submittedName>
        <fullName evidence="1">Uncharacterized protein</fullName>
    </submittedName>
</protein>
<evidence type="ECO:0000313" key="1">
    <source>
        <dbReference type="EMBL" id="KAK7045306.1"/>
    </source>
</evidence>
<comment type="caution">
    <text evidence="1">The sequence shown here is derived from an EMBL/GenBank/DDBJ whole genome shotgun (WGS) entry which is preliminary data.</text>
</comment>
<name>A0AAW0CZX3_9AGAR</name>
<evidence type="ECO:0000313" key="2">
    <source>
        <dbReference type="Proteomes" id="UP001362999"/>
    </source>
</evidence>
<reference evidence="1 2" key="1">
    <citation type="journal article" date="2024" name="J Genomics">
        <title>Draft genome sequencing and assembly of Favolaschia claudopus CIRM-BRFM 2984 isolated from oak limbs.</title>
        <authorList>
            <person name="Navarro D."/>
            <person name="Drula E."/>
            <person name="Chaduli D."/>
            <person name="Cazenave R."/>
            <person name="Ahrendt S."/>
            <person name="Wang J."/>
            <person name="Lipzen A."/>
            <person name="Daum C."/>
            <person name="Barry K."/>
            <person name="Grigoriev I.V."/>
            <person name="Favel A."/>
            <person name="Rosso M.N."/>
            <person name="Martin F."/>
        </authorList>
    </citation>
    <scope>NUCLEOTIDE SEQUENCE [LARGE SCALE GENOMIC DNA]</scope>
    <source>
        <strain evidence="1 2">CIRM-BRFM 2984</strain>
    </source>
</reference>
<dbReference type="EMBL" id="JAWWNJ010000011">
    <property type="protein sequence ID" value="KAK7045306.1"/>
    <property type="molecule type" value="Genomic_DNA"/>
</dbReference>
<proteinExistence type="predicted"/>
<accession>A0AAW0CZX3</accession>
<organism evidence="1 2">
    <name type="scientific">Favolaschia claudopus</name>
    <dbReference type="NCBI Taxonomy" id="2862362"/>
    <lineage>
        <taxon>Eukaryota</taxon>
        <taxon>Fungi</taxon>
        <taxon>Dikarya</taxon>
        <taxon>Basidiomycota</taxon>
        <taxon>Agaricomycotina</taxon>
        <taxon>Agaricomycetes</taxon>
        <taxon>Agaricomycetidae</taxon>
        <taxon>Agaricales</taxon>
        <taxon>Marasmiineae</taxon>
        <taxon>Mycenaceae</taxon>
        <taxon>Favolaschia</taxon>
    </lineage>
</organism>
<keyword evidence="2" id="KW-1185">Reference proteome</keyword>